<dbReference type="STRING" id="436010.A0A166P2A9"/>
<evidence type="ECO:0000313" key="1">
    <source>
        <dbReference type="EMBL" id="KZP25630.1"/>
    </source>
</evidence>
<dbReference type="EMBL" id="KV417519">
    <property type="protein sequence ID" value="KZP25630.1"/>
    <property type="molecule type" value="Genomic_DNA"/>
</dbReference>
<name>A0A166P2A9_9AGAM</name>
<protein>
    <submittedName>
        <fullName evidence="1">Uncharacterized protein</fullName>
    </submittedName>
</protein>
<sequence length="238" mass="26171">MATFIWFFERSAPAPSTIDSPICTKALDSLLRMDDVDHLNRTMAASGGKPDAMAKLLMKHIKTEMQKSAIDNKRAKASIALPAGMQVLRPGSPAAPRLPGAGRVGTVTRLLELSAVQLCVHVGIKAELLLAFVNVSPQYSMVCPQHRKIILHIIERIVPRCLVYRTVINNVHAALAIAQASPYIASVFQSSVKGAWEAFVRVAEDRKAFERQSITLQAPAFVCNNTRVVIRKTLHRQL</sequence>
<gene>
    <name evidence="1" type="ORF">FIBSPDRAFT_950039</name>
</gene>
<keyword evidence="2" id="KW-1185">Reference proteome</keyword>
<organism evidence="1 2">
    <name type="scientific">Athelia psychrophila</name>
    <dbReference type="NCBI Taxonomy" id="1759441"/>
    <lineage>
        <taxon>Eukaryota</taxon>
        <taxon>Fungi</taxon>
        <taxon>Dikarya</taxon>
        <taxon>Basidiomycota</taxon>
        <taxon>Agaricomycotina</taxon>
        <taxon>Agaricomycetes</taxon>
        <taxon>Agaricomycetidae</taxon>
        <taxon>Atheliales</taxon>
        <taxon>Atheliaceae</taxon>
        <taxon>Athelia</taxon>
    </lineage>
</organism>
<dbReference type="AlphaFoldDB" id="A0A166P2A9"/>
<dbReference type="Proteomes" id="UP000076532">
    <property type="component" value="Unassembled WGS sequence"/>
</dbReference>
<evidence type="ECO:0000313" key="2">
    <source>
        <dbReference type="Proteomes" id="UP000076532"/>
    </source>
</evidence>
<reference evidence="1 2" key="1">
    <citation type="journal article" date="2016" name="Mol. Biol. Evol.">
        <title>Comparative Genomics of Early-Diverging Mushroom-Forming Fungi Provides Insights into the Origins of Lignocellulose Decay Capabilities.</title>
        <authorList>
            <person name="Nagy L.G."/>
            <person name="Riley R."/>
            <person name="Tritt A."/>
            <person name="Adam C."/>
            <person name="Daum C."/>
            <person name="Floudas D."/>
            <person name="Sun H."/>
            <person name="Yadav J.S."/>
            <person name="Pangilinan J."/>
            <person name="Larsson K.H."/>
            <person name="Matsuura K."/>
            <person name="Barry K."/>
            <person name="Labutti K."/>
            <person name="Kuo R."/>
            <person name="Ohm R.A."/>
            <person name="Bhattacharya S.S."/>
            <person name="Shirouzu T."/>
            <person name="Yoshinaga Y."/>
            <person name="Martin F.M."/>
            <person name="Grigoriev I.V."/>
            <person name="Hibbett D.S."/>
        </authorList>
    </citation>
    <scope>NUCLEOTIDE SEQUENCE [LARGE SCALE GENOMIC DNA]</scope>
    <source>
        <strain evidence="1 2">CBS 109695</strain>
    </source>
</reference>
<accession>A0A166P2A9</accession>
<proteinExistence type="predicted"/>